<feature type="chain" id="PRO_5017375763" description="Fungal-type protein kinase domain-containing protein" evidence="1">
    <location>
        <begin position="25"/>
        <end position="724"/>
    </location>
</feature>
<evidence type="ECO:0000256" key="1">
    <source>
        <dbReference type="SAM" id="SignalP"/>
    </source>
</evidence>
<gene>
    <name evidence="2" type="ORF">CDV56_101162</name>
</gene>
<feature type="signal peptide" evidence="1">
    <location>
        <begin position="1"/>
        <end position="24"/>
    </location>
</feature>
<evidence type="ECO:0000313" key="2">
    <source>
        <dbReference type="EMBL" id="RHZ43196.1"/>
    </source>
</evidence>
<organism evidence="2 3">
    <name type="scientific">Aspergillus thermomutatus</name>
    <name type="common">Neosartorya pseudofischeri</name>
    <dbReference type="NCBI Taxonomy" id="41047"/>
    <lineage>
        <taxon>Eukaryota</taxon>
        <taxon>Fungi</taxon>
        <taxon>Dikarya</taxon>
        <taxon>Ascomycota</taxon>
        <taxon>Pezizomycotina</taxon>
        <taxon>Eurotiomycetes</taxon>
        <taxon>Eurotiomycetidae</taxon>
        <taxon>Eurotiales</taxon>
        <taxon>Aspergillaceae</taxon>
        <taxon>Aspergillus</taxon>
        <taxon>Aspergillus subgen. Fumigati</taxon>
    </lineage>
</organism>
<dbReference type="GeneID" id="38123136"/>
<protein>
    <recommendedName>
        <fullName evidence="4">Fungal-type protein kinase domain-containing protein</fullName>
    </recommendedName>
</protein>
<evidence type="ECO:0008006" key="4">
    <source>
        <dbReference type="Google" id="ProtNLM"/>
    </source>
</evidence>
<evidence type="ECO:0000313" key="3">
    <source>
        <dbReference type="Proteomes" id="UP000215305"/>
    </source>
</evidence>
<accession>A0A397G1M0</accession>
<keyword evidence="1" id="KW-0732">Signal</keyword>
<dbReference type="Pfam" id="PF14441">
    <property type="entry name" value="OTT_1508_deam"/>
    <property type="match status" value="1"/>
</dbReference>
<name>A0A397G1M0_ASPTH</name>
<dbReference type="EMBL" id="NKHU02000477">
    <property type="protein sequence ID" value="RHZ43196.1"/>
    <property type="molecule type" value="Genomic_DNA"/>
</dbReference>
<proteinExistence type="predicted"/>
<dbReference type="STRING" id="41047.A0A397G1M0"/>
<dbReference type="Proteomes" id="UP000215305">
    <property type="component" value="Unassembled WGS sequence"/>
</dbReference>
<reference evidence="2" key="1">
    <citation type="submission" date="2018-08" db="EMBL/GenBank/DDBJ databases">
        <title>Draft genome sequence of azole-resistant Aspergillus thermomutatus (Neosartorya pseudofischeri) strain HMR AF 39, isolated from a human nasal aspirate.</title>
        <authorList>
            <person name="Parent-Michaud M."/>
            <person name="Dufresne P.J."/>
            <person name="Fournier E."/>
            <person name="Martineau C."/>
            <person name="Moreira S."/>
            <person name="Perkins V."/>
            <person name="De Repentigny L."/>
            <person name="Dufresne S.F."/>
        </authorList>
    </citation>
    <scope>NUCLEOTIDE SEQUENCE [LARGE SCALE GENOMIC DNA]</scope>
    <source>
        <strain evidence="2">HMR AF 39</strain>
    </source>
</reference>
<dbReference type="RefSeq" id="XP_026609586.1">
    <property type="nucleotide sequence ID" value="XM_026754781.1"/>
</dbReference>
<keyword evidence="3" id="KW-1185">Reference proteome</keyword>
<comment type="caution">
    <text evidence="2">The sequence shown here is derived from an EMBL/GenBank/DDBJ whole genome shotgun (WGS) entry which is preliminary data.</text>
</comment>
<sequence>MSAIVGFDHLGFLALSFLLHIYEAQQDPENVSGEDEEPDDENDSITLHELSTSYPKERQLAKFLDSIAETFSREKSIPRAGGQRHIRRRGNATGKGARQVSASGLVMANQQPTVYIAKNEGTDEEDKKEDKKLADTLTTWIRAIASTGKRPAIDKDKVWTELLSYYKQRLDVYAAQIESFSVAEITAAFVEGSNGVARAWELHSLSVEYKIDKSTEVLRRMVSIAYELRYEPNPATLSPRSRKGRNSICFLGRLRSAYETFKETAIQLQKSFAKLSIVCLQALDSMRFTRREVEERIQILARKEGKPQLKKKEIRKALGEKPEIRTHCHAEIQLLLHLESYTSPEEHPFPYLGCSKKTCWLCHQFLSRYKSKKTDKGNFYQTRGSHRKVYPLWHIRQPADPRMQFYLSTTLQDIQDLMNAKLPIVSHIQRPAQAESSANVTVAGGALKRRALAKQRMMESSRESKSSKDEMTILDDFVCSKECFRIPANGETPHFLSIDFYRSPQNYMGHEPPTWCIPDFSAYWSNFNFERVYRVFKLNKQEPGELNGEYVLYWCCNDGLQPNRCLMSLLGIESLRIDEYFWYGDVFITRFHEDDKTFEFSCEDVPRAFSGCKELLTNLIWSYWKSKEPKNAILEWQYLEAKQEKHNADKQIILGRMSRNEREILKQMPWMLEYLAITACDDDALVDASIRESKDHPGMAEVSVVHRKTAMEQRGWKGFSSNDL</sequence>
<dbReference type="VEuPathDB" id="FungiDB:CDV56_101162"/>
<dbReference type="AlphaFoldDB" id="A0A397G1M0"/>
<dbReference type="InterPro" id="IPR027796">
    <property type="entry name" value="OTT_1508_deam-like"/>
</dbReference>
<dbReference type="OrthoDB" id="3801348at2759"/>